<keyword evidence="2" id="KW-0812">Transmembrane</keyword>
<evidence type="ECO:0000256" key="2">
    <source>
        <dbReference type="SAM" id="Phobius"/>
    </source>
</evidence>
<keyword evidence="2" id="KW-1133">Transmembrane helix</keyword>
<organism evidence="3">
    <name type="scientific">Euplotes harpa</name>
    <dbReference type="NCBI Taxonomy" id="151035"/>
    <lineage>
        <taxon>Eukaryota</taxon>
        <taxon>Sar</taxon>
        <taxon>Alveolata</taxon>
        <taxon>Ciliophora</taxon>
        <taxon>Intramacronucleata</taxon>
        <taxon>Spirotrichea</taxon>
        <taxon>Hypotrichia</taxon>
        <taxon>Euplotida</taxon>
        <taxon>Euplotidae</taxon>
        <taxon>Euplotes</taxon>
    </lineage>
</organism>
<evidence type="ECO:0008006" key="4">
    <source>
        <dbReference type="Google" id="ProtNLM"/>
    </source>
</evidence>
<protein>
    <recommendedName>
        <fullName evidence="4">Tetraspanin family protein</fullName>
    </recommendedName>
</protein>
<feature type="region of interest" description="Disordered" evidence="1">
    <location>
        <begin position="181"/>
        <end position="201"/>
    </location>
</feature>
<evidence type="ECO:0000256" key="1">
    <source>
        <dbReference type="SAM" id="MobiDB-lite"/>
    </source>
</evidence>
<reference evidence="3" key="1">
    <citation type="submission" date="2021-01" db="EMBL/GenBank/DDBJ databases">
        <authorList>
            <person name="Corre E."/>
            <person name="Pelletier E."/>
            <person name="Niang G."/>
            <person name="Scheremetjew M."/>
            <person name="Finn R."/>
            <person name="Kale V."/>
            <person name="Holt S."/>
            <person name="Cochrane G."/>
            <person name="Meng A."/>
            <person name="Brown T."/>
            <person name="Cohen L."/>
        </authorList>
    </citation>
    <scope>NUCLEOTIDE SEQUENCE</scope>
    <source>
        <strain evidence="3">FSP1.4</strain>
    </source>
</reference>
<accession>A0A7S3JI59</accession>
<feature type="compositionally biased region" description="Polar residues" evidence="1">
    <location>
        <begin position="190"/>
        <end position="201"/>
    </location>
</feature>
<dbReference type="EMBL" id="HBII01030808">
    <property type="protein sequence ID" value="CAE0353885.1"/>
    <property type="molecule type" value="Transcribed_RNA"/>
</dbReference>
<feature type="transmembrane region" description="Helical" evidence="2">
    <location>
        <begin position="155"/>
        <end position="174"/>
    </location>
</feature>
<dbReference type="AlphaFoldDB" id="A0A7S3JI59"/>
<keyword evidence="2" id="KW-0472">Membrane</keyword>
<proteinExistence type="predicted"/>
<evidence type="ECO:0000313" key="3">
    <source>
        <dbReference type="EMBL" id="CAE0353885.1"/>
    </source>
</evidence>
<name>A0A7S3JI59_9SPIT</name>
<sequence length="201" mass="22368">MAGGTKAADEFDKVCSSNNADNDFQKAVNELYTRADSFYCASLGCVCYATYVATGDRVYVTSPIKTSSTVVQVQECSTYLQNAYKNYGIDFSDINQIITYLNYFGEIESAYSCSGICTKKGIYYFSDCSTKQPTKKCQSAITEDILKGEIVPMGIGFFIIGFVMFVVFSIQYGLCCRKSHSSEDKYNESGYDNPQYSTDRV</sequence>
<gene>
    <name evidence="3" type="ORF">EHAR0213_LOCUS12801</name>
</gene>